<dbReference type="Proteomes" id="UP000692954">
    <property type="component" value="Unassembled WGS sequence"/>
</dbReference>
<gene>
    <name evidence="2" type="ORF">PSON_ATCC_30995.1.T0690265</name>
</gene>
<evidence type="ECO:0000313" key="2">
    <source>
        <dbReference type="EMBL" id="CAD8098174.1"/>
    </source>
</evidence>
<reference evidence="2" key="1">
    <citation type="submission" date="2021-01" db="EMBL/GenBank/DDBJ databases">
        <authorList>
            <consortium name="Genoscope - CEA"/>
            <person name="William W."/>
        </authorList>
    </citation>
    <scope>NUCLEOTIDE SEQUENCE</scope>
</reference>
<feature type="domain" description="H-type lectin" evidence="1">
    <location>
        <begin position="47"/>
        <end position="113"/>
    </location>
</feature>
<dbReference type="AlphaFoldDB" id="A0A8S1P5Q1"/>
<organism evidence="2 3">
    <name type="scientific">Paramecium sonneborni</name>
    <dbReference type="NCBI Taxonomy" id="65129"/>
    <lineage>
        <taxon>Eukaryota</taxon>
        <taxon>Sar</taxon>
        <taxon>Alveolata</taxon>
        <taxon>Ciliophora</taxon>
        <taxon>Intramacronucleata</taxon>
        <taxon>Oligohymenophorea</taxon>
        <taxon>Peniculida</taxon>
        <taxon>Parameciidae</taxon>
        <taxon>Paramecium</taxon>
    </lineage>
</organism>
<comment type="caution">
    <text evidence="2">The sequence shown here is derived from an EMBL/GenBank/DDBJ whole genome shotgun (WGS) entry which is preliminary data.</text>
</comment>
<dbReference type="GO" id="GO:0007155">
    <property type="term" value="P:cell adhesion"/>
    <property type="evidence" value="ECO:0007669"/>
    <property type="project" value="InterPro"/>
</dbReference>
<dbReference type="OrthoDB" id="303575at2759"/>
<accession>A0A8S1P5Q1</accession>
<dbReference type="EMBL" id="CAJJDN010000069">
    <property type="protein sequence ID" value="CAD8098174.1"/>
    <property type="molecule type" value="Genomic_DNA"/>
</dbReference>
<keyword evidence="3" id="KW-1185">Reference proteome</keyword>
<protein>
    <recommendedName>
        <fullName evidence="1">H-type lectin domain-containing protein</fullName>
    </recommendedName>
</protein>
<dbReference type="GO" id="GO:0030246">
    <property type="term" value="F:carbohydrate binding"/>
    <property type="evidence" value="ECO:0007669"/>
    <property type="project" value="InterPro"/>
</dbReference>
<dbReference type="InterPro" id="IPR019019">
    <property type="entry name" value="H-type_lectin_domain"/>
</dbReference>
<proteinExistence type="predicted"/>
<sequence length="432" mass="50175">MNIFAKLLGMMGICYAVIFQTGYVDNFQVWQKENVLYTGTDIGRSSTQTIYFLETFPCVPQVFITTKFIDLETGPYQEYKFEITSITQSWFSVTITSQASLKIYGIEFRYYAMCDKRFQVFTFFNMKSPFNQNPKIYHNNPNYVVGIASMTSIGYEGSFEYTFDVAQITTSFCELKLYVSSSIKQFGGQLLLGTKEAFYYLPEIPFPAEVSDFKYKDGWEGSKLFTIYTRMKYSEGDNLRVRFAKNLQINSDESNDPNDNGFIANVWYTSRLDYANFRYGAIRQNLQIGYYQPFKLTNLLITKIFDNQFSNTHSLSIKELNFETIATTLSPVIIDLNPTIDTLTITYQYLCQVGKTLKIKMLKETCNSNSLQTTTIVCSSKFKYLKIYSVFKVIKPQYSTLNIRIDTQEVNILQSYLDYQYIDQDIAIFEQF</sequence>
<evidence type="ECO:0000259" key="1">
    <source>
        <dbReference type="Pfam" id="PF09458"/>
    </source>
</evidence>
<dbReference type="Pfam" id="PF09458">
    <property type="entry name" value="H_lectin"/>
    <property type="match status" value="1"/>
</dbReference>
<evidence type="ECO:0000313" key="3">
    <source>
        <dbReference type="Proteomes" id="UP000692954"/>
    </source>
</evidence>
<name>A0A8S1P5Q1_9CILI</name>